<feature type="domain" description="HTH lysR-type" evidence="5">
    <location>
        <begin position="2"/>
        <end position="59"/>
    </location>
</feature>
<protein>
    <submittedName>
        <fullName evidence="6">LysR family transcriptional regulator</fullName>
    </submittedName>
</protein>
<evidence type="ECO:0000256" key="3">
    <source>
        <dbReference type="ARBA" id="ARBA00023125"/>
    </source>
</evidence>
<dbReference type="SUPFAM" id="SSF53850">
    <property type="entry name" value="Periplasmic binding protein-like II"/>
    <property type="match status" value="1"/>
</dbReference>
<keyword evidence="4" id="KW-0804">Transcription</keyword>
<dbReference type="PANTHER" id="PTHR30126">
    <property type="entry name" value="HTH-TYPE TRANSCRIPTIONAL REGULATOR"/>
    <property type="match status" value="1"/>
</dbReference>
<keyword evidence="3" id="KW-0238">DNA-binding</keyword>
<sequence>MLNPIWLNTFKTLIDVGHFTRTAEKLHMTQPGVSQHIKKLEEACGHALIKREKKSFDLTEQGRLMYQYTLEQKRNELQLLEQLSFDDPYAGNCYISCSGAMAMRIYPTLIALQTKHPQLVIHIEVAPHNKIVEAIKNGTADIGIVTQKPAQGAYQWQQIGQEALCLVIPNSTKNTQVTPKLLQKLGLIRHPDAEHYLSIYFAHSRDEALAGIAIDSLPSVGYINQLSQILVPITQGIGFTVLPFGAVEAHVEQQQVRLHQPKTSINETVYSLQKYHRQLPTRYKTVLQSIRVLMQN</sequence>
<dbReference type="PROSITE" id="PS50931">
    <property type="entry name" value="HTH_LYSR"/>
    <property type="match status" value="1"/>
</dbReference>
<dbReference type="GO" id="GO:0003700">
    <property type="term" value="F:DNA-binding transcription factor activity"/>
    <property type="evidence" value="ECO:0007669"/>
    <property type="project" value="InterPro"/>
</dbReference>
<evidence type="ECO:0000313" key="7">
    <source>
        <dbReference type="Proteomes" id="UP001140979"/>
    </source>
</evidence>
<dbReference type="Gene3D" id="1.10.10.10">
    <property type="entry name" value="Winged helix-like DNA-binding domain superfamily/Winged helix DNA-binding domain"/>
    <property type="match status" value="1"/>
</dbReference>
<evidence type="ECO:0000256" key="1">
    <source>
        <dbReference type="ARBA" id="ARBA00009437"/>
    </source>
</evidence>
<keyword evidence="2" id="KW-0805">Transcription regulation</keyword>
<dbReference type="EMBL" id="JAKNBA010000004">
    <property type="protein sequence ID" value="MDE1241356.1"/>
    <property type="molecule type" value="Genomic_DNA"/>
</dbReference>
<dbReference type="AlphaFoldDB" id="A0A9X4ETM6"/>
<name>A0A9X4ETM6_9VIBR</name>
<dbReference type="Pfam" id="PF00126">
    <property type="entry name" value="HTH_1"/>
    <property type="match status" value="1"/>
</dbReference>
<dbReference type="CDD" id="cd05466">
    <property type="entry name" value="PBP2_LTTR_substrate"/>
    <property type="match status" value="1"/>
</dbReference>
<evidence type="ECO:0000256" key="4">
    <source>
        <dbReference type="ARBA" id="ARBA00023163"/>
    </source>
</evidence>
<evidence type="ECO:0000313" key="6">
    <source>
        <dbReference type="EMBL" id="MDE1241356.1"/>
    </source>
</evidence>
<dbReference type="Pfam" id="PF03466">
    <property type="entry name" value="LysR_substrate"/>
    <property type="match status" value="1"/>
</dbReference>
<evidence type="ECO:0000256" key="2">
    <source>
        <dbReference type="ARBA" id="ARBA00023015"/>
    </source>
</evidence>
<dbReference type="SUPFAM" id="SSF46785">
    <property type="entry name" value="Winged helix' DNA-binding domain"/>
    <property type="match status" value="1"/>
</dbReference>
<dbReference type="PANTHER" id="PTHR30126:SF99">
    <property type="entry name" value="TRANSCRIPTIONAL REGULATOR LYSR FAMILY"/>
    <property type="match status" value="1"/>
</dbReference>
<comment type="similarity">
    <text evidence="1">Belongs to the LysR transcriptional regulatory family.</text>
</comment>
<dbReference type="PRINTS" id="PR00039">
    <property type="entry name" value="HTHLYSR"/>
</dbReference>
<reference evidence="6" key="1">
    <citation type="submission" date="2022-02" db="EMBL/GenBank/DDBJ databases">
        <title>Emergence and expansion in Europe of a Vibrio aestuarianus clonal complex pathogenic for oysters.</title>
        <authorList>
            <person name="Mesnil A."/>
            <person name="Travers M.-A."/>
        </authorList>
    </citation>
    <scope>NUCLEOTIDE SEQUENCE</scope>
    <source>
        <strain evidence="6">19_064_11T1</strain>
    </source>
</reference>
<gene>
    <name evidence="6" type="ORF">L9W94_04170</name>
</gene>
<proteinExistence type="inferred from homology"/>
<evidence type="ECO:0000259" key="5">
    <source>
        <dbReference type="PROSITE" id="PS50931"/>
    </source>
</evidence>
<dbReference type="Proteomes" id="UP001140979">
    <property type="component" value="Unassembled WGS sequence"/>
</dbReference>
<dbReference type="InterPro" id="IPR000847">
    <property type="entry name" value="LysR_HTH_N"/>
</dbReference>
<dbReference type="InterPro" id="IPR005119">
    <property type="entry name" value="LysR_subst-bd"/>
</dbReference>
<dbReference type="Gene3D" id="3.40.190.290">
    <property type="match status" value="1"/>
</dbReference>
<accession>A0A9X4ETM6</accession>
<dbReference type="GO" id="GO:0000976">
    <property type="term" value="F:transcription cis-regulatory region binding"/>
    <property type="evidence" value="ECO:0007669"/>
    <property type="project" value="TreeGrafter"/>
</dbReference>
<organism evidence="6 7">
    <name type="scientific">Vibrio aestuarianus</name>
    <dbReference type="NCBI Taxonomy" id="28171"/>
    <lineage>
        <taxon>Bacteria</taxon>
        <taxon>Pseudomonadati</taxon>
        <taxon>Pseudomonadota</taxon>
        <taxon>Gammaproteobacteria</taxon>
        <taxon>Vibrionales</taxon>
        <taxon>Vibrionaceae</taxon>
        <taxon>Vibrio</taxon>
    </lineage>
</organism>
<dbReference type="InterPro" id="IPR036390">
    <property type="entry name" value="WH_DNA-bd_sf"/>
</dbReference>
<comment type="caution">
    <text evidence="6">The sequence shown here is derived from an EMBL/GenBank/DDBJ whole genome shotgun (WGS) entry which is preliminary data.</text>
</comment>
<dbReference type="RefSeq" id="WP_274671984.1">
    <property type="nucleotide sequence ID" value="NZ_JAKNAM010000007.1"/>
</dbReference>
<dbReference type="InterPro" id="IPR036388">
    <property type="entry name" value="WH-like_DNA-bd_sf"/>
</dbReference>